<evidence type="ECO:0000256" key="5">
    <source>
        <dbReference type="ARBA" id="ARBA00022989"/>
    </source>
</evidence>
<dbReference type="PANTHER" id="PTHR47529:SF1">
    <property type="entry name" value="PERIPLASMIC CHAPERONE PPID"/>
    <property type="match status" value="1"/>
</dbReference>
<evidence type="ECO:0000256" key="7">
    <source>
        <dbReference type="ARBA" id="ARBA00023186"/>
    </source>
</evidence>
<keyword evidence="6 12" id="KW-0472">Membrane</keyword>
<dbReference type="Gene3D" id="1.10.4030.10">
    <property type="entry name" value="Porin chaperone SurA, peptide-binding domain"/>
    <property type="match status" value="1"/>
</dbReference>
<evidence type="ECO:0000256" key="12">
    <source>
        <dbReference type="SAM" id="Phobius"/>
    </source>
</evidence>
<dbReference type="SUPFAM" id="SSF109998">
    <property type="entry name" value="Triger factor/SurA peptide-binding domain-like"/>
    <property type="match status" value="1"/>
</dbReference>
<dbReference type="InterPro" id="IPR023058">
    <property type="entry name" value="PPIase_PpiC_CS"/>
</dbReference>
<keyword evidence="11" id="KW-0697">Rotamase</keyword>
<dbReference type="InterPro" id="IPR052029">
    <property type="entry name" value="PpiD_chaperone"/>
</dbReference>
<comment type="similarity">
    <text evidence="8">Belongs to the PpiD chaperone family.</text>
</comment>
<keyword evidence="5 12" id="KW-1133">Transmembrane helix</keyword>
<evidence type="ECO:0000256" key="3">
    <source>
        <dbReference type="ARBA" id="ARBA00022519"/>
    </source>
</evidence>
<dbReference type="PROSITE" id="PS50198">
    <property type="entry name" value="PPIC_PPIASE_2"/>
    <property type="match status" value="1"/>
</dbReference>
<organism evidence="14 15">
    <name type="scientific">Glaciecola petra</name>
    <dbReference type="NCBI Taxonomy" id="3075602"/>
    <lineage>
        <taxon>Bacteria</taxon>
        <taxon>Pseudomonadati</taxon>
        <taxon>Pseudomonadota</taxon>
        <taxon>Gammaproteobacteria</taxon>
        <taxon>Alteromonadales</taxon>
        <taxon>Alteromonadaceae</taxon>
        <taxon>Glaciecola</taxon>
    </lineage>
</organism>
<evidence type="ECO:0000256" key="2">
    <source>
        <dbReference type="ARBA" id="ARBA00022475"/>
    </source>
</evidence>
<evidence type="ECO:0000256" key="10">
    <source>
        <dbReference type="ARBA" id="ARBA00042775"/>
    </source>
</evidence>
<keyword evidence="4 12" id="KW-0812">Transmembrane</keyword>
<comment type="caution">
    <text evidence="14">The sequence shown here is derived from an EMBL/GenBank/DDBJ whole genome shotgun (WGS) entry which is preliminary data.</text>
</comment>
<dbReference type="InterPro" id="IPR046357">
    <property type="entry name" value="PPIase_dom_sf"/>
</dbReference>
<dbReference type="SUPFAM" id="SSF54534">
    <property type="entry name" value="FKBP-like"/>
    <property type="match status" value="1"/>
</dbReference>
<evidence type="ECO:0000313" key="14">
    <source>
        <dbReference type="EMBL" id="MDT0595838.1"/>
    </source>
</evidence>
<dbReference type="PANTHER" id="PTHR47529">
    <property type="entry name" value="PEPTIDYL-PROLYL CIS-TRANS ISOMERASE D"/>
    <property type="match status" value="1"/>
</dbReference>
<protein>
    <recommendedName>
        <fullName evidence="9">Periplasmic chaperone PpiD</fullName>
    </recommendedName>
    <alternativeName>
        <fullName evidence="10">Periplasmic folding chaperone</fullName>
    </alternativeName>
</protein>
<keyword evidence="15" id="KW-1185">Reference proteome</keyword>
<proteinExistence type="inferred from homology"/>
<keyword evidence="3" id="KW-0997">Cell inner membrane</keyword>
<dbReference type="PROSITE" id="PS01096">
    <property type="entry name" value="PPIC_PPIASE_1"/>
    <property type="match status" value="1"/>
</dbReference>
<dbReference type="EMBL" id="JAVRHX010000004">
    <property type="protein sequence ID" value="MDT0595838.1"/>
    <property type="molecule type" value="Genomic_DNA"/>
</dbReference>
<dbReference type="RefSeq" id="WP_311369364.1">
    <property type="nucleotide sequence ID" value="NZ_JAVRHX010000004.1"/>
</dbReference>
<gene>
    <name evidence="14" type="ORF">RM552_13340</name>
</gene>
<dbReference type="InterPro" id="IPR027304">
    <property type="entry name" value="Trigger_fact/SurA_dom_sf"/>
</dbReference>
<dbReference type="Pfam" id="PF13624">
    <property type="entry name" value="SurA_N_3"/>
    <property type="match status" value="1"/>
</dbReference>
<name>A0ABU2ZUW9_9ALTE</name>
<feature type="transmembrane region" description="Helical" evidence="12">
    <location>
        <begin position="12"/>
        <end position="34"/>
    </location>
</feature>
<evidence type="ECO:0000256" key="4">
    <source>
        <dbReference type="ARBA" id="ARBA00022692"/>
    </source>
</evidence>
<feature type="domain" description="PpiC" evidence="13">
    <location>
        <begin position="268"/>
        <end position="367"/>
    </location>
</feature>
<dbReference type="InterPro" id="IPR000297">
    <property type="entry name" value="PPIase_PpiC"/>
</dbReference>
<evidence type="ECO:0000256" key="6">
    <source>
        <dbReference type="ARBA" id="ARBA00023136"/>
    </source>
</evidence>
<evidence type="ECO:0000256" key="1">
    <source>
        <dbReference type="ARBA" id="ARBA00004382"/>
    </source>
</evidence>
<sequence length="629" mass="69632">MLQNIREGIQGPWAIGIVALIVVSFVFTGVGSYISSSATDAVAIVNGEEISSASLEIAYENERARLQGQFGEAINSLFESESYINQFRQDILQRLIDEELVAQKASQLGLRVSDQQIKETIAQMPEFQVMGQFDNENYLATLSRAGFTPTEFAEYMREQMSRQQLLNSLNGSSITLPHQVNRVLALQAQTRSAMSVEIDIENYKEGITLSEDEIQQYYDTNITSFDTQEQVKLAYVTLSLDDLRGRVDVSDEEVNTFYQENPANYTSIEVREIAHILFELNDQESATVKVEAEAVLARLNQGEDFASLATEFSDDILSAEDGGNLGVLNVGDYDDAFESAAFAIETENGFSDVVETEFGFHIIKVSKLTPARLTPFEEVKEDILSSLVDMKAGDEFAILQSEMDNLAFEEPDSLEAVANLINKPVIETPFFENNQLPAGVNYPQVNDIAFSSELIDEGVNSTVMSLSDELVMVTRVAEHLPQRTQGLEEVRTQIEASLKVDKAQEEALAFAQTVQNAIFDQQDTNTLLAGKDLAWTEHSDLARASNEIPVAMVDAIFELNLELGNNTSVVTLTNGNVGLVKLIDVKQNATPDETLAQNVEQRLKNSQGQQMARSFVDALRSTADIQIIQ</sequence>
<reference evidence="14 15" key="1">
    <citation type="submission" date="2023-09" db="EMBL/GenBank/DDBJ databases">
        <authorList>
            <person name="Rey-Velasco X."/>
        </authorList>
    </citation>
    <scope>NUCLEOTIDE SEQUENCE [LARGE SCALE GENOMIC DNA]</scope>
    <source>
        <strain evidence="14 15">P117</strain>
    </source>
</reference>
<keyword evidence="11" id="KW-0413">Isomerase</keyword>
<dbReference type="Gene3D" id="3.10.50.40">
    <property type="match status" value="1"/>
</dbReference>
<evidence type="ECO:0000256" key="11">
    <source>
        <dbReference type="PROSITE-ProRule" id="PRU00278"/>
    </source>
</evidence>
<dbReference type="Pfam" id="PF00639">
    <property type="entry name" value="Rotamase"/>
    <property type="match status" value="1"/>
</dbReference>
<keyword evidence="2" id="KW-1003">Cell membrane</keyword>
<evidence type="ECO:0000313" key="15">
    <source>
        <dbReference type="Proteomes" id="UP001253545"/>
    </source>
</evidence>
<evidence type="ECO:0000256" key="9">
    <source>
        <dbReference type="ARBA" id="ARBA00040743"/>
    </source>
</evidence>
<evidence type="ECO:0000259" key="13">
    <source>
        <dbReference type="PROSITE" id="PS50198"/>
    </source>
</evidence>
<dbReference type="Proteomes" id="UP001253545">
    <property type="component" value="Unassembled WGS sequence"/>
</dbReference>
<accession>A0ABU2ZUW9</accession>
<evidence type="ECO:0000256" key="8">
    <source>
        <dbReference type="ARBA" id="ARBA00038408"/>
    </source>
</evidence>
<keyword evidence="7" id="KW-0143">Chaperone</keyword>
<comment type="subcellular location">
    <subcellularLocation>
        <location evidence="1">Cell inner membrane</location>
        <topology evidence="1">Single-pass type II membrane protein</topology>
        <orientation evidence="1">Periplasmic side</orientation>
    </subcellularLocation>
</comment>